<protein>
    <recommendedName>
        <fullName evidence="1">Helicase C-terminal domain-containing protein</fullName>
    </recommendedName>
</protein>
<keyword evidence="3" id="KW-1185">Reference proteome</keyword>
<dbReference type="InterPro" id="IPR027417">
    <property type="entry name" value="P-loop_NTPase"/>
</dbReference>
<dbReference type="EMBL" id="JADBJN010000004">
    <property type="protein sequence ID" value="KAG5666446.1"/>
    <property type="molecule type" value="Genomic_DNA"/>
</dbReference>
<organism evidence="2 3">
    <name type="scientific">Polypedilum vanderplanki</name>
    <name type="common">Sleeping chironomid midge</name>
    <dbReference type="NCBI Taxonomy" id="319348"/>
    <lineage>
        <taxon>Eukaryota</taxon>
        <taxon>Metazoa</taxon>
        <taxon>Ecdysozoa</taxon>
        <taxon>Arthropoda</taxon>
        <taxon>Hexapoda</taxon>
        <taxon>Insecta</taxon>
        <taxon>Pterygota</taxon>
        <taxon>Neoptera</taxon>
        <taxon>Endopterygota</taxon>
        <taxon>Diptera</taxon>
        <taxon>Nematocera</taxon>
        <taxon>Chironomoidea</taxon>
        <taxon>Chironomidae</taxon>
        <taxon>Chironominae</taxon>
        <taxon>Polypedilum</taxon>
        <taxon>Polypedilum</taxon>
    </lineage>
</organism>
<dbReference type="InterPro" id="IPR001650">
    <property type="entry name" value="Helicase_C-like"/>
</dbReference>
<accession>A0A9J6BA02</accession>
<dbReference type="Gene3D" id="3.40.50.300">
    <property type="entry name" value="P-loop containing nucleotide triphosphate hydrolases"/>
    <property type="match status" value="1"/>
</dbReference>
<dbReference type="Pfam" id="PF00271">
    <property type="entry name" value="Helicase_C"/>
    <property type="match status" value="1"/>
</dbReference>
<proteinExistence type="predicted"/>
<dbReference type="SUPFAM" id="SSF52540">
    <property type="entry name" value="P-loop containing nucleoside triphosphate hydrolases"/>
    <property type="match status" value="1"/>
</dbReference>
<dbReference type="AlphaFoldDB" id="A0A9J6BA02"/>
<feature type="domain" description="Helicase C-terminal" evidence="1">
    <location>
        <begin position="26"/>
        <end position="104"/>
    </location>
</feature>
<gene>
    <name evidence="2" type="ORF">PVAND_014474</name>
</gene>
<dbReference type="OrthoDB" id="10443970at2759"/>
<reference evidence="2" key="1">
    <citation type="submission" date="2021-03" db="EMBL/GenBank/DDBJ databases">
        <title>Chromosome level genome of the anhydrobiotic midge Polypedilum vanderplanki.</title>
        <authorList>
            <person name="Yoshida Y."/>
            <person name="Kikawada T."/>
            <person name="Gusev O."/>
        </authorList>
    </citation>
    <scope>NUCLEOTIDE SEQUENCE</scope>
    <source>
        <strain evidence="2">NIAS01</strain>
        <tissue evidence="2">Whole body or cell culture</tissue>
    </source>
</reference>
<dbReference type="Proteomes" id="UP001107558">
    <property type="component" value="Chromosome 4"/>
</dbReference>
<evidence type="ECO:0000313" key="3">
    <source>
        <dbReference type="Proteomes" id="UP001107558"/>
    </source>
</evidence>
<evidence type="ECO:0000259" key="1">
    <source>
        <dbReference type="Pfam" id="PF00271"/>
    </source>
</evidence>
<sequence length="135" mass="15789">MDFQVNEVFPRIHHITEFPELKFDHLLDILKEIYHTNGNLEKIVILTSSDNTANIIADFLNRYNVQVTTYSGSRKPKRKRRAVYGFNTGRFQILVVSQSGLDAETGEIFHFINFDMTLPYPLNQRSTRNKNRRQG</sequence>
<evidence type="ECO:0000313" key="2">
    <source>
        <dbReference type="EMBL" id="KAG5666446.1"/>
    </source>
</evidence>
<name>A0A9J6BA02_POLVA</name>
<comment type="caution">
    <text evidence="2">The sequence shown here is derived from an EMBL/GenBank/DDBJ whole genome shotgun (WGS) entry which is preliminary data.</text>
</comment>